<dbReference type="PANTHER" id="PTHR44196:SF1">
    <property type="entry name" value="DEHYDROGENASE_REDUCTASE SDR FAMILY MEMBER 7B"/>
    <property type="match status" value="1"/>
</dbReference>
<dbReference type="GO" id="GO:0016491">
    <property type="term" value="F:oxidoreductase activity"/>
    <property type="evidence" value="ECO:0007669"/>
    <property type="project" value="UniProtKB-KW"/>
</dbReference>
<dbReference type="InterPro" id="IPR057326">
    <property type="entry name" value="KR_dom"/>
</dbReference>
<keyword evidence="2" id="KW-0560">Oxidoreductase</keyword>
<name>A0A7W7ZIG1_9BACT</name>
<evidence type="ECO:0000259" key="4">
    <source>
        <dbReference type="SMART" id="SM00822"/>
    </source>
</evidence>
<evidence type="ECO:0000313" key="6">
    <source>
        <dbReference type="Proteomes" id="UP000540989"/>
    </source>
</evidence>
<organism evidence="5 6">
    <name type="scientific">Granulicella aggregans</name>
    <dbReference type="NCBI Taxonomy" id="474949"/>
    <lineage>
        <taxon>Bacteria</taxon>
        <taxon>Pseudomonadati</taxon>
        <taxon>Acidobacteriota</taxon>
        <taxon>Terriglobia</taxon>
        <taxon>Terriglobales</taxon>
        <taxon>Acidobacteriaceae</taxon>
        <taxon>Granulicella</taxon>
    </lineage>
</organism>
<dbReference type="PROSITE" id="PS00061">
    <property type="entry name" value="ADH_SHORT"/>
    <property type="match status" value="1"/>
</dbReference>
<accession>A0A7W7ZIG1</accession>
<proteinExistence type="inferred from homology"/>
<evidence type="ECO:0000256" key="3">
    <source>
        <dbReference type="RuleBase" id="RU000363"/>
    </source>
</evidence>
<dbReference type="AlphaFoldDB" id="A0A7W7ZIG1"/>
<comment type="similarity">
    <text evidence="1 3">Belongs to the short-chain dehydrogenases/reductases (SDR) family.</text>
</comment>
<gene>
    <name evidence="5" type="ORF">HDF16_005285</name>
</gene>
<dbReference type="RefSeq" id="WP_184222906.1">
    <property type="nucleotide sequence ID" value="NZ_JACHIP010000015.1"/>
</dbReference>
<protein>
    <submittedName>
        <fullName evidence="5">Short-subunit dehydrogenase</fullName>
    </submittedName>
</protein>
<evidence type="ECO:0000256" key="1">
    <source>
        <dbReference type="ARBA" id="ARBA00006484"/>
    </source>
</evidence>
<dbReference type="PRINTS" id="PR00081">
    <property type="entry name" value="GDHRDH"/>
</dbReference>
<dbReference type="Gene3D" id="3.40.50.720">
    <property type="entry name" value="NAD(P)-binding Rossmann-like Domain"/>
    <property type="match status" value="1"/>
</dbReference>
<dbReference type="InterPro" id="IPR020904">
    <property type="entry name" value="Sc_DH/Rdtase_CS"/>
</dbReference>
<dbReference type="PANTHER" id="PTHR44196">
    <property type="entry name" value="DEHYDROGENASE/REDUCTASE SDR FAMILY MEMBER 7B"/>
    <property type="match status" value="1"/>
</dbReference>
<comment type="caution">
    <text evidence="5">The sequence shown here is derived from an EMBL/GenBank/DDBJ whole genome shotgun (WGS) entry which is preliminary data.</text>
</comment>
<feature type="domain" description="Ketoreductase" evidence="4">
    <location>
        <begin position="34"/>
        <end position="223"/>
    </location>
</feature>
<dbReference type="InterPro" id="IPR036291">
    <property type="entry name" value="NAD(P)-bd_dom_sf"/>
</dbReference>
<dbReference type="Proteomes" id="UP000540989">
    <property type="component" value="Unassembled WGS sequence"/>
</dbReference>
<evidence type="ECO:0000313" key="5">
    <source>
        <dbReference type="EMBL" id="MBB5060549.1"/>
    </source>
</evidence>
<dbReference type="SUPFAM" id="SSF51735">
    <property type="entry name" value="NAD(P)-binding Rossmann-fold domains"/>
    <property type="match status" value="1"/>
</dbReference>
<dbReference type="Pfam" id="PF00106">
    <property type="entry name" value="adh_short"/>
    <property type="match status" value="1"/>
</dbReference>
<reference evidence="5 6" key="1">
    <citation type="submission" date="2020-08" db="EMBL/GenBank/DDBJ databases">
        <title>Genomic Encyclopedia of Type Strains, Phase IV (KMG-V): Genome sequencing to study the core and pangenomes of soil and plant-associated prokaryotes.</title>
        <authorList>
            <person name="Whitman W."/>
        </authorList>
    </citation>
    <scope>NUCLEOTIDE SEQUENCE [LARGE SCALE GENOMIC DNA]</scope>
    <source>
        <strain evidence="5 6">M8UP14</strain>
    </source>
</reference>
<dbReference type="InterPro" id="IPR002347">
    <property type="entry name" value="SDR_fam"/>
</dbReference>
<evidence type="ECO:0000256" key="2">
    <source>
        <dbReference type="ARBA" id="ARBA00023002"/>
    </source>
</evidence>
<dbReference type="GO" id="GO:0016020">
    <property type="term" value="C:membrane"/>
    <property type="evidence" value="ECO:0007669"/>
    <property type="project" value="TreeGrafter"/>
</dbReference>
<sequence>MNNRYSILNIAVSVIATTFVVKRLLQKPKVVAGQVVIITGASSGLGLALAHRFGKAGLKLVLAARNSDDLDLARKELLDAGSVGNEDDILLVACDVSDKHQVSDLVAATLDSFGALDVLINNAGVIEVGPAEDQTVEIYERAMAIDFFGALYATYAALPCMLGRRTGAIVNISSIGGKIAVPHLLPYVSAKFALTGFSQGLHAELRHKGIRVTTVCPGLMRTGGEAHTHFVGQVSKEKLWFQTAARTPLISANVHYAASRVFNAVNAGRAEITITPQAWLAARFAGCAPEATQAISALISTYALPGSAPREEMSNFS</sequence>
<dbReference type="EMBL" id="JACHIP010000015">
    <property type="protein sequence ID" value="MBB5060549.1"/>
    <property type="molecule type" value="Genomic_DNA"/>
</dbReference>
<keyword evidence="6" id="KW-1185">Reference proteome</keyword>
<dbReference type="PRINTS" id="PR00080">
    <property type="entry name" value="SDRFAMILY"/>
</dbReference>
<dbReference type="SMART" id="SM00822">
    <property type="entry name" value="PKS_KR"/>
    <property type="match status" value="1"/>
</dbReference>